<dbReference type="PANTHER" id="PTHR43788:SF16">
    <property type="entry name" value="HELICASE WITH ZINC FINGER 2"/>
    <property type="match status" value="1"/>
</dbReference>
<dbReference type="GO" id="GO:0016787">
    <property type="term" value="F:hydrolase activity"/>
    <property type="evidence" value="ECO:0007669"/>
    <property type="project" value="UniProtKB-KW"/>
</dbReference>
<feature type="domain" description="DNA2/NAM7 helicase-like C-terminal" evidence="5">
    <location>
        <begin position="227"/>
        <end position="287"/>
    </location>
</feature>
<keyword evidence="7" id="KW-1185">Reference proteome</keyword>
<gene>
    <name evidence="6" type="ORF">HPBE_LOCUS21402</name>
</gene>
<evidence type="ECO:0000256" key="3">
    <source>
        <dbReference type="ARBA" id="ARBA00022806"/>
    </source>
</evidence>
<keyword evidence="4" id="KW-0067">ATP-binding</keyword>
<dbReference type="InterPro" id="IPR027417">
    <property type="entry name" value="P-loop_NTPase"/>
</dbReference>
<dbReference type="Gene3D" id="3.40.50.300">
    <property type="entry name" value="P-loop containing nucleotide triphosphate hydrolases"/>
    <property type="match status" value="1"/>
</dbReference>
<keyword evidence="2" id="KW-0378">Hydrolase</keyword>
<dbReference type="PANTHER" id="PTHR43788">
    <property type="entry name" value="DNA2/NAM7 HELICASE FAMILY MEMBER"/>
    <property type="match status" value="1"/>
</dbReference>
<dbReference type="EMBL" id="UZAH01032968">
    <property type="protein sequence ID" value="VDP25125.1"/>
    <property type="molecule type" value="Genomic_DNA"/>
</dbReference>
<dbReference type="WBParaSite" id="HPBE_0002140301-mRNA-1">
    <property type="protein sequence ID" value="HPBE_0002140301-mRNA-1"/>
    <property type="gene ID" value="HPBE_0002140301"/>
</dbReference>
<evidence type="ECO:0000256" key="4">
    <source>
        <dbReference type="ARBA" id="ARBA00022840"/>
    </source>
</evidence>
<dbReference type="InterPro" id="IPR047187">
    <property type="entry name" value="SF1_C_Upf1"/>
</dbReference>
<accession>A0A3P8D1A2</accession>
<protein>
    <submittedName>
        <fullName evidence="8">AAA_12 domain-containing protein</fullName>
    </submittedName>
</protein>
<evidence type="ECO:0000256" key="1">
    <source>
        <dbReference type="ARBA" id="ARBA00022741"/>
    </source>
</evidence>
<organism evidence="7 8">
    <name type="scientific">Heligmosomoides polygyrus</name>
    <name type="common">Parasitic roundworm</name>
    <dbReference type="NCBI Taxonomy" id="6339"/>
    <lineage>
        <taxon>Eukaryota</taxon>
        <taxon>Metazoa</taxon>
        <taxon>Ecdysozoa</taxon>
        <taxon>Nematoda</taxon>
        <taxon>Chromadorea</taxon>
        <taxon>Rhabditida</taxon>
        <taxon>Rhabditina</taxon>
        <taxon>Rhabditomorpha</taxon>
        <taxon>Strongyloidea</taxon>
        <taxon>Heligmosomidae</taxon>
        <taxon>Heligmosomoides</taxon>
    </lineage>
</organism>
<dbReference type="Pfam" id="PF13087">
    <property type="entry name" value="AAA_12"/>
    <property type="match status" value="1"/>
</dbReference>
<keyword evidence="3" id="KW-0347">Helicase</keyword>
<dbReference type="InterPro" id="IPR041679">
    <property type="entry name" value="DNA2/NAM7-like_C"/>
</dbReference>
<keyword evidence="1" id="KW-0547">Nucleotide-binding</keyword>
<dbReference type="AlphaFoldDB" id="A0A183GG29"/>
<reference evidence="6 7" key="1">
    <citation type="submission" date="2018-11" db="EMBL/GenBank/DDBJ databases">
        <authorList>
            <consortium name="Pathogen Informatics"/>
        </authorList>
    </citation>
    <scope>NUCLEOTIDE SEQUENCE [LARGE SCALE GENOMIC DNA]</scope>
</reference>
<dbReference type="CDD" id="cd18808">
    <property type="entry name" value="SF1_C_Upf1"/>
    <property type="match status" value="1"/>
</dbReference>
<dbReference type="GO" id="GO:0043139">
    <property type="term" value="F:5'-3' DNA helicase activity"/>
    <property type="evidence" value="ECO:0007669"/>
    <property type="project" value="TreeGrafter"/>
</dbReference>
<dbReference type="OrthoDB" id="6513042at2759"/>
<dbReference type="InterPro" id="IPR050534">
    <property type="entry name" value="Coronavir_polyprotein_1ab"/>
</dbReference>
<evidence type="ECO:0000313" key="8">
    <source>
        <dbReference type="WBParaSite" id="HPBE_0002140301-mRNA-1"/>
    </source>
</evidence>
<proteinExistence type="predicted"/>
<accession>A0A183GG29</accession>
<dbReference type="GO" id="GO:0005524">
    <property type="term" value="F:ATP binding"/>
    <property type="evidence" value="ECO:0007669"/>
    <property type="project" value="UniProtKB-KW"/>
</dbReference>
<reference evidence="8" key="2">
    <citation type="submission" date="2019-09" db="UniProtKB">
        <authorList>
            <consortium name="WormBaseParasite"/>
        </authorList>
    </citation>
    <scope>IDENTIFICATION</scope>
</reference>
<sequence>MLTNFSEIAADNQLQEMWIAADHERLIDHIAHIDTPRYTTGTAISQDQRKEYRLAEKEASRITTKGIAIMLKIPEPAMLAIATRVSNARHVYIGDVQQLEPHIRYSRTSTPAKFGALGVMGLLVQRRIPMTPLTTTFRSHSELNAMRNRLFYDKSLISGTTAANRRLFLDNTRCRNRKLPFLFVKRFGGPGMPRHHPPTARYRDPARIDSGNHLLQGAVPAHGELRPEQGIHLYTVDSVQGREKDIVILLTTRSHFKADRAEFLDNPRRMNVVITRSKHGVIILGHERSLTCLPNWGHLIRWARARYAIVKSSELVDCFQ</sequence>
<evidence type="ECO:0000259" key="5">
    <source>
        <dbReference type="Pfam" id="PF13087"/>
    </source>
</evidence>
<evidence type="ECO:0000313" key="6">
    <source>
        <dbReference type="EMBL" id="VDP25125.1"/>
    </source>
</evidence>
<dbReference type="SUPFAM" id="SSF52540">
    <property type="entry name" value="P-loop containing nucleoside triphosphate hydrolases"/>
    <property type="match status" value="1"/>
</dbReference>
<evidence type="ECO:0000256" key="2">
    <source>
        <dbReference type="ARBA" id="ARBA00022801"/>
    </source>
</evidence>
<evidence type="ECO:0000313" key="7">
    <source>
        <dbReference type="Proteomes" id="UP000050761"/>
    </source>
</evidence>
<dbReference type="Proteomes" id="UP000050761">
    <property type="component" value="Unassembled WGS sequence"/>
</dbReference>
<name>A0A183GG29_HELPZ</name>